<reference evidence="1 2" key="1">
    <citation type="submission" date="2019-05" db="EMBL/GenBank/DDBJ databases">
        <authorList>
            <consortium name="Pathogen Informatics"/>
        </authorList>
    </citation>
    <scope>NUCLEOTIDE SEQUENCE [LARGE SCALE GENOMIC DNA]</scope>
    <source>
        <strain evidence="1 2">NCTC12971</strain>
    </source>
</reference>
<dbReference type="AlphaFoldDB" id="A0A4U9HFX8"/>
<name>A0A4U9HFX8_SERRU</name>
<sequence>MADNRVTLLQFSQFAFQPFALCGDFIGNVVFLQVLQRGQAGGHCQLVAAEGAGVVARLPGVELLLDAQHRQRQTAADRFRHHDDVRLDTGVLEGEEFTGTGKASLHFVDDQQNAVLLRHLTDALAAIRPGQG</sequence>
<gene>
    <name evidence="1" type="ORF">NCTC12971_02870</name>
</gene>
<accession>A0A4U9HFX8</accession>
<proteinExistence type="predicted"/>
<evidence type="ECO:0000313" key="1">
    <source>
        <dbReference type="EMBL" id="VTP62898.1"/>
    </source>
</evidence>
<organism evidence="1 2">
    <name type="scientific">Serratia rubidaea</name>
    <name type="common">Serratia marinorubra</name>
    <dbReference type="NCBI Taxonomy" id="61652"/>
    <lineage>
        <taxon>Bacteria</taxon>
        <taxon>Pseudomonadati</taxon>
        <taxon>Pseudomonadota</taxon>
        <taxon>Gammaproteobacteria</taxon>
        <taxon>Enterobacterales</taxon>
        <taxon>Yersiniaceae</taxon>
        <taxon>Serratia</taxon>
    </lineage>
</organism>
<evidence type="ECO:0000313" key="2">
    <source>
        <dbReference type="Proteomes" id="UP000307968"/>
    </source>
</evidence>
<protein>
    <submittedName>
        <fullName evidence="1">Uncharacterized protein</fullName>
    </submittedName>
</protein>
<dbReference type="Proteomes" id="UP000307968">
    <property type="component" value="Chromosome"/>
</dbReference>
<dbReference type="EMBL" id="LR590463">
    <property type="protein sequence ID" value="VTP62898.1"/>
    <property type="molecule type" value="Genomic_DNA"/>
</dbReference>